<reference evidence="1 2" key="1">
    <citation type="submission" date="2024-01" db="EMBL/GenBank/DDBJ databases">
        <title>The genomes of 5 underutilized Papilionoideae crops provide insights into root nodulation and disease resistanc.</title>
        <authorList>
            <person name="Jiang F."/>
        </authorList>
    </citation>
    <scope>NUCLEOTIDE SEQUENCE [LARGE SCALE GENOMIC DNA]</scope>
    <source>
        <strain evidence="1">DUOXIRENSHENG_FW03</strain>
        <tissue evidence="1">Leaves</tissue>
    </source>
</reference>
<comment type="caution">
    <text evidence="1">The sequence shown here is derived from an EMBL/GenBank/DDBJ whole genome shotgun (WGS) entry which is preliminary data.</text>
</comment>
<dbReference type="EMBL" id="JAYMYS010000002">
    <property type="protein sequence ID" value="KAK7404817.1"/>
    <property type="molecule type" value="Genomic_DNA"/>
</dbReference>
<organism evidence="1 2">
    <name type="scientific">Psophocarpus tetragonolobus</name>
    <name type="common">Winged bean</name>
    <name type="synonym">Dolichos tetragonolobus</name>
    <dbReference type="NCBI Taxonomy" id="3891"/>
    <lineage>
        <taxon>Eukaryota</taxon>
        <taxon>Viridiplantae</taxon>
        <taxon>Streptophyta</taxon>
        <taxon>Embryophyta</taxon>
        <taxon>Tracheophyta</taxon>
        <taxon>Spermatophyta</taxon>
        <taxon>Magnoliopsida</taxon>
        <taxon>eudicotyledons</taxon>
        <taxon>Gunneridae</taxon>
        <taxon>Pentapetalae</taxon>
        <taxon>rosids</taxon>
        <taxon>fabids</taxon>
        <taxon>Fabales</taxon>
        <taxon>Fabaceae</taxon>
        <taxon>Papilionoideae</taxon>
        <taxon>50 kb inversion clade</taxon>
        <taxon>NPAAA clade</taxon>
        <taxon>indigoferoid/millettioid clade</taxon>
        <taxon>Phaseoleae</taxon>
        <taxon>Psophocarpus</taxon>
    </lineage>
</organism>
<accession>A0AAN9T194</accession>
<evidence type="ECO:0000313" key="2">
    <source>
        <dbReference type="Proteomes" id="UP001386955"/>
    </source>
</evidence>
<keyword evidence="2" id="KW-1185">Reference proteome</keyword>
<sequence>MMGFDSSATGPMWKALQSCTKPRVESRLIPVPLYKCNPTTTPPQFNRRVLNRLDTEIGSDSFLQGYTFLL</sequence>
<gene>
    <name evidence="1" type="ORF">VNO78_05798</name>
</gene>
<protein>
    <submittedName>
        <fullName evidence="1">Uncharacterized protein</fullName>
    </submittedName>
</protein>
<name>A0AAN9T194_PSOTE</name>
<dbReference type="AlphaFoldDB" id="A0AAN9T194"/>
<dbReference type="Proteomes" id="UP001386955">
    <property type="component" value="Unassembled WGS sequence"/>
</dbReference>
<evidence type="ECO:0000313" key="1">
    <source>
        <dbReference type="EMBL" id="KAK7404817.1"/>
    </source>
</evidence>
<proteinExistence type="predicted"/>